<protein>
    <recommendedName>
        <fullName evidence="3">XRE family transcriptional regulator</fullName>
    </recommendedName>
</protein>
<evidence type="ECO:0000313" key="2">
    <source>
        <dbReference type="Proteomes" id="UP001597510"/>
    </source>
</evidence>
<reference evidence="2" key="1">
    <citation type="journal article" date="2019" name="Int. J. Syst. Evol. Microbiol.">
        <title>The Global Catalogue of Microorganisms (GCM) 10K type strain sequencing project: providing services to taxonomists for standard genome sequencing and annotation.</title>
        <authorList>
            <consortium name="The Broad Institute Genomics Platform"/>
            <consortium name="The Broad Institute Genome Sequencing Center for Infectious Disease"/>
            <person name="Wu L."/>
            <person name="Ma J."/>
        </authorList>
    </citation>
    <scope>NUCLEOTIDE SEQUENCE [LARGE SCALE GENOMIC DNA]</scope>
    <source>
        <strain evidence="2">KCTC 52344</strain>
    </source>
</reference>
<gene>
    <name evidence="1" type="ORF">ACFSR2_10750</name>
</gene>
<evidence type="ECO:0000313" key="1">
    <source>
        <dbReference type="EMBL" id="MFD2521366.1"/>
    </source>
</evidence>
<keyword evidence="2" id="KW-1185">Reference proteome</keyword>
<dbReference type="Proteomes" id="UP001597510">
    <property type="component" value="Unassembled WGS sequence"/>
</dbReference>
<proteinExistence type="predicted"/>
<name>A0ABW5J5T9_9BACT</name>
<sequence>MKAKKFKAVLRWNKQMIAEMLGVDVSDLNYFVSEETRVAVEWQKGKQSFNDKQVFTIIKDFRRLATDEQILMIIYPKGIK</sequence>
<dbReference type="RefSeq" id="WP_340237001.1">
    <property type="nucleotide sequence ID" value="NZ_JBBEWC010000007.1"/>
</dbReference>
<comment type="caution">
    <text evidence="1">The sequence shown here is derived from an EMBL/GenBank/DDBJ whole genome shotgun (WGS) entry which is preliminary data.</text>
</comment>
<evidence type="ECO:0008006" key="3">
    <source>
        <dbReference type="Google" id="ProtNLM"/>
    </source>
</evidence>
<accession>A0ABW5J5T9</accession>
<dbReference type="EMBL" id="JBHULC010000009">
    <property type="protein sequence ID" value="MFD2521366.1"/>
    <property type="molecule type" value="Genomic_DNA"/>
</dbReference>
<organism evidence="1 2">
    <name type="scientific">Emticicia soli</name>
    <dbReference type="NCBI Taxonomy" id="2027878"/>
    <lineage>
        <taxon>Bacteria</taxon>
        <taxon>Pseudomonadati</taxon>
        <taxon>Bacteroidota</taxon>
        <taxon>Cytophagia</taxon>
        <taxon>Cytophagales</taxon>
        <taxon>Leadbetterellaceae</taxon>
        <taxon>Emticicia</taxon>
    </lineage>
</organism>